<organism evidence="2 3">
    <name type="scientific">Leptospira bouyouniensis</name>
    <dbReference type="NCBI Taxonomy" id="2484911"/>
    <lineage>
        <taxon>Bacteria</taxon>
        <taxon>Pseudomonadati</taxon>
        <taxon>Spirochaetota</taxon>
        <taxon>Spirochaetia</taxon>
        <taxon>Leptospirales</taxon>
        <taxon>Leptospiraceae</taxon>
        <taxon>Leptospira</taxon>
    </lineage>
</organism>
<keyword evidence="1" id="KW-0472">Membrane</keyword>
<evidence type="ECO:0000313" key="3">
    <source>
        <dbReference type="Proteomes" id="UP000297641"/>
    </source>
</evidence>
<dbReference type="Pfam" id="PF22091">
    <property type="entry name" value="DUF6941"/>
    <property type="match status" value="1"/>
</dbReference>
<gene>
    <name evidence="2" type="ORF">EHQ43_10070</name>
</gene>
<keyword evidence="1" id="KW-1133">Transmembrane helix</keyword>
<evidence type="ECO:0000313" key="2">
    <source>
        <dbReference type="EMBL" id="TGL04981.1"/>
    </source>
</evidence>
<evidence type="ECO:0000256" key="1">
    <source>
        <dbReference type="SAM" id="Phobius"/>
    </source>
</evidence>
<dbReference type="InterPro" id="IPR054221">
    <property type="entry name" value="DUF6941"/>
</dbReference>
<protein>
    <submittedName>
        <fullName evidence="2">Uncharacterized protein</fullName>
    </submittedName>
</protein>
<proteinExistence type="predicted"/>
<reference evidence="2 3" key="1">
    <citation type="journal article" date="2019" name="PLoS Negl. Trop. Dis.">
        <title>Revisiting the worldwide diversity of Leptospira species in the environment.</title>
        <authorList>
            <person name="Vincent A.T."/>
            <person name="Schiettekatte O."/>
            <person name="Bourhy P."/>
            <person name="Veyrier F.J."/>
            <person name="Picardeau M."/>
        </authorList>
    </citation>
    <scope>NUCLEOTIDE SEQUENCE [LARGE SCALE GENOMIC DNA]</scope>
    <source>
        <strain evidence="2 3">201800273</strain>
    </source>
</reference>
<keyword evidence="1" id="KW-0812">Transmembrane</keyword>
<dbReference type="RefSeq" id="WP_135771116.1">
    <property type="nucleotide sequence ID" value="NZ_RQFT01000009.1"/>
</dbReference>
<name>A0A7I0HRX3_9LEPT</name>
<comment type="caution">
    <text evidence="2">The sequence shown here is derived from an EMBL/GenBank/DDBJ whole genome shotgun (WGS) entry which is preliminary data.</text>
</comment>
<dbReference type="EMBL" id="RQFT01000009">
    <property type="protein sequence ID" value="TGL04981.1"/>
    <property type="molecule type" value="Genomic_DNA"/>
</dbReference>
<dbReference type="AlphaFoldDB" id="A0A7I0HRX3"/>
<sequence>MVKPTVAAILFADKIIEEKTNKKAIIGTFDRVYSPSFPMQPFPWGIYLALTGILGAVKFSLILDKPGLKEPLLRVEGEIDGKEEDGIIEIPMNFSNFQFAEPGDYTLKVFVNDNVIGTRKLVVRIGAFPPPVKQG</sequence>
<dbReference type="Proteomes" id="UP000297641">
    <property type="component" value="Unassembled WGS sequence"/>
</dbReference>
<feature type="transmembrane region" description="Helical" evidence="1">
    <location>
        <begin position="44"/>
        <end position="63"/>
    </location>
</feature>
<accession>A0A7I0HRX3</accession>